<dbReference type="PANTHER" id="PTHR33199">
    <property type="entry name" value="MACPF DOMAIN-CONTAINING PROTEIN CAD1"/>
    <property type="match status" value="1"/>
</dbReference>
<dbReference type="Proteomes" id="UP001652623">
    <property type="component" value="Chromosome 4"/>
</dbReference>
<dbReference type="GeneID" id="107415792"/>
<dbReference type="PROSITE" id="PS51412">
    <property type="entry name" value="MACPF_2"/>
    <property type="match status" value="1"/>
</dbReference>
<evidence type="ECO:0000313" key="3">
    <source>
        <dbReference type="RefSeq" id="XP_048327715.2"/>
    </source>
</evidence>
<dbReference type="RefSeq" id="XP_048327715.2">
    <property type="nucleotide sequence ID" value="XM_048471758.2"/>
</dbReference>
<dbReference type="PANTHER" id="PTHR33199:SF6">
    <property type="entry name" value="MACPF DOMAIN PROTEIN"/>
    <property type="match status" value="1"/>
</dbReference>
<gene>
    <name evidence="3" type="primary">LOC107415792</name>
</gene>
<name>A0ABM3IG62_ZIZJJ</name>
<dbReference type="InterPro" id="IPR044663">
    <property type="entry name" value="CAD1/NSL1-like"/>
</dbReference>
<reference evidence="3" key="1">
    <citation type="submission" date="2025-08" db="UniProtKB">
        <authorList>
            <consortium name="RefSeq"/>
        </authorList>
    </citation>
    <scope>IDENTIFICATION</scope>
    <source>
        <tissue evidence="3">Seedling</tissue>
    </source>
</reference>
<proteinExistence type="predicted"/>
<accession>A0ABM3IG62</accession>
<organism evidence="2 3">
    <name type="scientific">Ziziphus jujuba</name>
    <name type="common">Chinese jujube</name>
    <name type="synonym">Ziziphus sativa</name>
    <dbReference type="NCBI Taxonomy" id="326968"/>
    <lineage>
        <taxon>Eukaryota</taxon>
        <taxon>Viridiplantae</taxon>
        <taxon>Streptophyta</taxon>
        <taxon>Embryophyta</taxon>
        <taxon>Tracheophyta</taxon>
        <taxon>Spermatophyta</taxon>
        <taxon>Magnoliopsida</taxon>
        <taxon>eudicotyledons</taxon>
        <taxon>Gunneridae</taxon>
        <taxon>Pentapetalae</taxon>
        <taxon>rosids</taxon>
        <taxon>fabids</taxon>
        <taxon>Rosales</taxon>
        <taxon>Rhamnaceae</taxon>
        <taxon>Paliureae</taxon>
        <taxon>Ziziphus</taxon>
    </lineage>
</organism>
<dbReference type="InterPro" id="IPR020864">
    <property type="entry name" value="MACPF"/>
</dbReference>
<dbReference type="Pfam" id="PF01823">
    <property type="entry name" value="MACPF"/>
    <property type="match status" value="1"/>
</dbReference>
<sequence>MAKKSSTVALKAAQNAIQSIGLGYDLTVDLRLKYCKNCSLPDPRLIAVDDDQLRDIAIPGGFCIPHVPKSIKCDKGERMRFGSDVLSFQQMSEQFNQELSLSGKIPTGHFNTAFEFTGGWQKDAANTKSLAFDGVSITLYNIALEKSQVVLRDHVRQAVPSSWDPAALARFIEKYGTHVIVGVKMGGKDTIYVKQQHSSPLQPAELQKKLKDMADKIFIDGSGQNRMNSEKFNEREKFMKEHSLSISDTLPSSSYSCIELQDIKFMCKRKGGNLNKNLLHSDWCQTVQYEPDVISMSLVPITSLLSGLNGSGFLTHAINLYLRYKPPIEELHQFLEFQLPRQWAPVFGELALGPQRKQQSNASLQFSFMGPKLYVNTTPVDVGKKPVTGLRLYLEGKRSNSLAIHLQHLSSLPKTIELRDEGGGNMSRPSSDRRYYEKVQWKSFSHVCTAPVEANDDLSIVTGAQFEIGDSGLKKVLFLRLRFSKFTNATAVRQPVWDGSPGLAQKSGIISSLISTRFSSAAQKPPPKPSDVNINSAVYPGGPPVPTQTPKLLRFVDTTEMTRGPQDSPGYWVVSGARLIVDKGKISLQVKYSLLTVILPDEEVSEEF</sequence>
<evidence type="ECO:0000313" key="2">
    <source>
        <dbReference type="Proteomes" id="UP001652623"/>
    </source>
</evidence>
<keyword evidence="2" id="KW-1185">Reference proteome</keyword>
<evidence type="ECO:0000259" key="1">
    <source>
        <dbReference type="PROSITE" id="PS51412"/>
    </source>
</evidence>
<dbReference type="SMART" id="SM00457">
    <property type="entry name" value="MACPF"/>
    <property type="match status" value="1"/>
</dbReference>
<feature type="domain" description="MACPF" evidence="1">
    <location>
        <begin position="3"/>
        <end position="335"/>
    </location>
</feature>
<protein>
    <submittedName>
        <fullName evidence="3">MACPF domain-containing protein At4g24290</fullName>
    </submittedName>
</protein>